<dbReference type="Gene3D" id="3.90.550.20">
    <property type="match status" value="1"/>
</dbReference>
<keyword evidence="3" id="KW-0328">Glycosyltransferase</keyword>
<dbReference type="GO" id="GO:0000009">
    <property type="term" value="F:alpha-1,6-mannosyltransferase activity"/>
    <property type="evidence" value="ECO:0007669"/>
    <property type="project" value="InterPro"/>
</dbReference>
<comment type="similarity">
    <text evidence="1">Belongs to the glycosyltransferase 32 family.</text>
</comment>
<evidence type="ECO:0000256" key="1">
    <source>
        <dbReference type="ARBA" id="ARBA00009003"/>
    </source>
</evidence>
<dbReference type="STRING" id="1081104.A0A166YM76"/>
<keyword evidence="2" id="KW-0472">Membrane</keyword>
<name>A0A166YM76_CORFA</name>
<organism evidence="3 4">
    <name type="scientific">Cordyceps fumosorosea (strain ARSEF 2679)</name>
    <name type="common">Isaria fumosorosea</name>
    <dbReference type="NCBI Taxonomy" id="1081104"/>
    <lineage>
        <taxon>Eukaryota</taxon>
        <taxon>Fungi</taxon>
        <taxon>Dikarya</taxon>
        <taxon>Ascomycota</taxon>
        <taxon>Pezizomycotina</taxon>
        <taxon>Sordariomycetes</taxon>
        <taxon>Hypocreomycetidae</taxon>
        <taxon>Hypocreales</taxon>
        <taxon>Cordycipitaceae</taxon>
        <taxon>Cordyceps</taxon>
    </lineage>
</organism>
<evidence type="ECO:0000313" key="4">
    <source>
        <dbReference type="Proteomes" id="UP000076744"/>
    </source>
</evidence>
<dbReference type="GO" id="GO:0006487">
    <property type="term" value="P:protein N-linked glycosylation"/>
    <property type="evidence" value="ECO:0007669"/>
    <property type="project" value="TreeGrafter"/>
</dbReference>
<keyword evidence="3" id="KW-0808">Transferase</keyword>
<evidence type="ECO:0000313" key="3">
    <source>
        <dbReference type="EMBL" id="OAA37054.1"/>
    </source>
</evidence>
<dbReference type="Pfam" id="PF04488">
    <property type="entry name" value="Gly_transf_sug"/>
    <property type="match status" value="1"/>
</dbReference>
<dbReference type="AlphaFoldDB" id="A0A166YM76"/>
<keyword evidence="2" id="KW-0812">Transmembrane</keyword>
<dbReference type="InterPro" id="IPR039367">
    <property type="entry name" value="Och1-like"/>
</dbReference>
<dbReference type="InterPro" id="IPR007577">
    <property type="entry name" value="GlycoTrfase_DXD_sugar-bd_CS"/>
</dbReference>
<dbReference type="GO" id="GO:0000136">
    <property type="term" value="C:mannan polymerase complex"/>
    <property type="evidence" value="ECO:0007669"/>
    <property type="project" value="TreeGrafter"/>
</dbReference>
<keyword evidence="4" id="KW-1185">Reference proteome</keyword>
<comment type="caution">
    <text evidence="3">The sequence shown here is derived from an EMBL/GenBank/DDBJ whole genome shotgun (WGS) entry which is preliminary data.</text>
</comment>
<sequence length="396" mass="45561">MPFKLTMSAILPPKLSTALIRNRIRRYRHIFTYVGCILFLTAALNLDLLFPTSHHIREVTVAPPRPELPGDTFPQKIWQIWKTDPLFFGVTETSRAMTWLQKNPQMRYEVITDTNDRTYVEHFFGPLGFGRQDIVDFYNNIQLRIIKADLLRYMVLYAEGGIYADIDVEAIKPFHRFIPQRFNERDYDLIIGIEVDMPHFRQHPILGQKSQSFCQWTIISRPQHPVMMLLIETIMKWFTGVAKEQGVAIKDVELDFDQVITGTGPSAFTTAVLAEMNKASGGAEITWDHFHKMDESKVVARVLVLNVEAFCAGQGHSDSGNHGSRGALVKHHYHASNWPSKHKRYSHPAFGAVEECNWNKGCVEQWDKDVAEYEHLSEDDKKAKILERLKLLQQPA</sequence>
<protein>
    <submittedName>
        <fullName evidence="3">Initiation-specific alpha-1,6-mannosyltransferase</fullName>
    </submittedName>
</protein>
<evidence type="ECO:0000256" key="2">
    <source>
        <dbReference type="SAM" id="Phobius"/>
    </source>
</evidence>
<feature type="transmembrane region" description="Helical" evidence="2">
    <location>
        <begin position="30"/>
        <end position="50"/>
    </location>
</feature>
<dbReference type="OrthoDB" id="409543at2759"/>
<gene>
    <name evidence="3" type="ORF">ISF_09932</name>
</gene>
<dbReference type="EMBL" id="AZHB01000102">
    <property type="protein sequence ID" value="OAA37054.1"/>
    <property type="molecule type" value="Genomic_DNA"/>
</dbReference>
<dbReference type="Proteomes" id="UP000076744">
    <property type="component" value="Unassembled WGS sequence"/>
</dbReference>
<dbReference type="SUPFAM" id="SSF53448">
    <property type="entry name" value="Nucleotide-diphospho-sugar transferases"/>
    <property type="match status" value="1"/>
</dbReference>
<dbReference type="RefSeq" id="XP_018699282.1">
    <property type="nucleotide sequence ID" value="XM_018853531.1"/>
</dbReference>
<reference evidence="3 4" key="1">
    <citation type="journal article" date="2016" name="Genome Biol. Evol.">
        <title>Divergent and convergent evolution of fungal pathogenicity.</title>
        <authorList>
            <person name="Shang Y."/>
            <person name="Xiao G."/>
            <person name="Zheng P."/>
            <person name="Cen K."/>
            <person name="Zhan S."/>
            <person name="Wang C."/>
        </authorList>
    </citation>
    <scope>NUCLEOTIDE SEQUENCE [LARGE SCALE GENOMIC DNA]</scope>
    <source>
        <strain evidence="3 4">ARSEF 2679</strain>
    </source>
</reference>
<dbReference type="PANTHER" id="PTHR31834:SF8">
    <property type="entry name" value="TRANSFERASE, PUTATIVE (AFU_ORTHOLOGUE AFUA_6G14040)-RELATED"/>
    <property type="match status" value="1"/>
</dbReference>
<dbReference type="GeneID" id="30026224"/>
<dbReference type="FunFam" id="3.90.550.20:FF:000004">
    <property type="entry name" value="Glycosyltransferase family 32 protein"/>
    <property type="match status" value="1"/>
</dbReference>
<dbReference type="PANTHER" id="PTHR31834">
    <property type="entry name" value="INITIATION-SPECIFIC ALPHA-1,6-MANNOSYLTRANSFERASE"/>
    <property type="match status" value="1"/>
</dbReference>
<dbReference type="InterPro" id="IPR029044">
    <property type="entry name" value="Nucleotide-diphossugar_trans"/>
</dbReference>
<accession>A0A166YM76</accession>
<proteinExistence type="inferred from homology"/>
<keyword evidence="2" id="KW-1133">Transmembrane helix</keyword>